<dbReference type="GO" id="GO:0000160">
    <property type="term" value="P:phosphorelay signal transduction system"/>
    <property type="evidence" value="ECO:0007669"/>
    <property type="project" value="InterPro"/>
</dbReference>
<name>A0A0F9WLP4_9ZZZZ</name>
<dbReference type="InterPro" id="IPR058245">
    <property type="entry name" value="NreC/VraR/RcsB-like_REC"/>
</dbReference>
<comment type="caution">
    <text evidence="4">The sequence shown here is derived from an EMBL/GenBank/DDBJ whole genome shotgun (WGS) entry which is preliminary data.</text>
</comment>
<feature type="domain" description="Response regulatory" evidence="3">
    <location>
        <begin position="6"/>
        <end position="119"/>
    </location>
</feature>
<reference evidence="4" key="1">
    <citation type="journal article" date="2015" name="Nature">
        <title>Complex archaea that bridge the gap between prokaryotes and eukaryotes.</title>
        <authorList>
            <person name="Spang A."/>
            <person name="Saw J.H."/>
            <person name="Jorgensen S.L."/>
            <person name="Zaremba-Niedzwiedzka K."/>
            <person name="Martijn J."/>
            <person name="Lind A.E."/>
            <person name="van Eijk R."/>
            <person name="Schleper C."/>
            <person name="Guy L."/>
            <person name="Ettema T.J."/>
        </authorList>
    </citation>
    <scope>NUCLEOTIDE SEQUENCE</scope>
</reference>
<dbReference type="InterPro" id="IPR039420">
    <property type="entry name" value="WalR-like"/>
</dbReference>
<evidence type="ECO:0000256" key="1">
    <source>
        <dbReference type="ARBA" id="ARBA00023125"/>
    </source>
</evidence>
<evidence type="ECO:0000259" key="3">
    <source>
        <dbReference type="PROSITE" id="PS50110"/>
    </source>
</evidence>
<dbReference type="AlphaFoldDB" id="A0A0F9WLP4"/>
<feature type="transmembrane region" description="Helical" evidence="2">
    <location>
        <begin position="267"/>
        <end position="286"/>
    </location>
</feature>
<dbReference type="SMART" id="SM00448">
    <property type="entry name" value="REC"/>
    <property type="match status" value="1"/>
</dbReference>
<accession>A0A0F9WLP4</accession>
<dbReference type="InterPro" id="IPR011006">
    <property type="entry name" value="CheY-like_superfamily"/>
</dbReference>
<keyword evidence="1" id="KW-0238">DNA-binding</keyword>
<keyword evidence="2" id="KW-0812">Transmembrane</keyword>
<keyword evidence="2" id="KW-0472">Membrane</keyword>
<organism evidence="4">
    <name type="scientific">marine sediment metagenome</name>
    <dbReference type="NCBI Taxonomy" id="412755"/>
    <lineage>
        <taxon>unclassified sequences</taxon>
        <taxon>metagenomes</taxon>
        <taxon>ecological metagenomes</taxon>
    </lineage>
</organism>
<dbReference type="Pfam" id="PF00072">
    <property type="entry name" value="Response_reg"/>
    <property type="match status" value="1"/>
</dbReference>
<dbReference type="CDD" id="cd17535">
    <property type="entry name" value="REC_NarL-like"/>
    <property type="match status" value="1"/>
</dbReference>
<keyword evidence="2" id="KW-1133">Transmembrane helix</keyword>
<evidence type="ECO:0000256" key="2">
    <source>
        <dbReference type="SAM" id="Phobius"/>
    </source>
</evidence>
<dbReference type="GO" id="GO:0003677">
    <property type="term" value="F:DNA binding"/>
    <property type="evidence" value="ECO:0007669"/>
    <property type="project" value="UniProtKB-KW"/>
</dbReference>
<gene>
    <name evidence="4" type="ORF">LCGC14_0262350</name>
</gene>
<dbReference type="SUPFAM" id="SSF52172">
    <property type="entry name" value="CheY-like"/>
    <property type="match status" value="1"/>
</dbReference>
<dbReference type="Gene3D" id="3.40.50.2300">
    <property type="match status" value="1"/>
</dbReference>
<dbReference type="EMBL" id="LAZR01000142">
    <property type="protein sequence ID" value="KKN86966.1"/>
    <property type="molecule type" value="Genomic_DNA"/>
</dbReference>
<evidence type="ECO:0000313" key="4">
    <source>
        <dbReference type="EMBL" id="KKN86966.1"/>
    </source>
</evidence>
<dbReference type="PANTHER" id="PTHR43214:SF43">
    <property type="entry name" value="TWO-COMPONENT RESPONSE REGULATOR"/>
    <property type="match status" value="1"/>
</dbReference>
<protein>
    <recommendedName>
        <fullName evidence="3">Response regulatory domain-containing protein</fullName>
    </recommendedName>
</protein>
<sequence>MAKAIRILVVDDQPIVREGLQSLLSREEDMEVVGVGDGNEALAQVADLSPDIVLMDIKMPGVDGIECTRRIKNKFTSCRIIMLSLYDEYLTEAMEAGASGYLLKDTNRAEITQAIRDVHLGQVVISGGIPASSRFEYERRFEDKSAGDDILRAVQLVMPPPIDAMQLMEFIQRVDEVLGSRMVQMVGSVNDGTVITLSLIKPTSLADILNKLREMPEVAEIVEKIPAQENLLGLLKKAVAIRRLKPCPQKSILVTLKQDRRFKLGSYLGLSALTLTVLFAVINNVIQISSL</sequence>
<dbReference type="InterPro" id="IPR001789">
    <property type="entry name" value="Sig_transdc_resp-reg_receiver"/>
</dbReference>
<proteinExistence type="predicted"/>
<dbReference type="PANTHER" id="PTHR43214">
    <property type="entry name" value="TWO-COMPONENT RESPONSE REGULATOR"/>
    <property type="match status" value="1"/>
</dbReference>
<dbReference type="PROSITE" id="PS50110">
    <property type="entry name" value="RESPONSE_REGULATORY"/>
    <property type="match status" value="1"/>
</dbReference>